<protein>
    <submittedName>
        <fullName evidence="2">Uncharacterized protein</fullName>
    </submittedName>
</protein>
<proteinExistence type="predicted"/>
<dbReference type="EMBL" id="FXAK01000007">
    <property type="protein sequence ID" value="SMF79584.1"/>
    <property type="molecule type" value="Genomic_DNA"/>
</dbReference>
<dbReference type="RefSeq" id="WP_085089786.1">
    <property type="nucleotide sequence ID" value="NZ_FXAK01000007.1"/>
</dbReference>
<organism evidence="2 3">
    <name type="scientific">Azospirillum oryzae</name>
    <dbReference type="NCBI Taxonomy" id="286727"/>
    <lineage>
        <taxon>Bacteria</taxon>
        <taxon>Pseudomonadati</taxon>
        <taxon>Pseudomonadota</taxon>
        <taxon>Alphaproteobacteria</taxon>
        <taxon>Rhodospirillales</taxon>
        <taxon>Azospirillaceae</taxon>
        <taxon>Azospirillum</taxon>
    </lineage>
</organism>
<accession>A0A1X7H4C1</accession>
<gene>
    <name evidence="2" type="ORF">SAMN02982917_4945</name>
</gene>
<evidence type="ECO:0000313" key="3">
    <source>
        <dbReference type="Proteomes" id="UP000192936"/>
    </source>
</evidence>
<keyword evidence="1" id="KW-0732">Signal</keyword>
<reference evidence="2 3" key="1">
    <citation type="submission" date="2017-04" db="EMBL/GenBank/DDBJ databases">
        <authorList>
            <person name="Afonso C.L."/>
            <person name="Miller P.J."/>
            <person name="Scott M.A."/>
            <person name="Spackman E."/>
            <person name="Goraichik I."/>
            <person name="Dimitrov K.M."/>
            <person name="Suarez D.L."/>
            <person name="Swayne D.E."/>
        </authorList>
    </citation>
    <scope>NUCLEOTIDE SEQUENCE [LARGE SCALE GENOMIC DNA]</scope>
    <source>
        <strain evidence="2 3">A2P</strain>
    </source>
</reference>
<evidence type="ECO:0000256" key="1">
    <source>
        <dbReference type="SAM" id="SignalP"/>
    </source>
</evidence>
<name>A0A1X7H4C1_9PROT</name>
<feature type="chain" id="PRO_5013208283" evidence="1">
    <location>
        <begin position="27"/>
        <end position="389"/>
    </location>
</feature>
<feature type="signal peptide" evidence="1">
    <location>
        <begin position="1"/>
        <end position="26"/>
    </location>
</feature>
<sequence length="389" mass="41441">MRFSGRTSRTVTAVALTLVATAPALAQGLPNYGGASVTQCIPFANFQPVSFTDPPKLNFSIAGDSTIHTVTMDTGSVGVAMSATNIPNYEKLKTAPGAKPGTQFLSSSKVLWVGTWVPMTVTLYDRANQSVATSDVFILGVEKSGICDSYQTDQQICPGLPAPEKPVLYMGVGFGQEADFQPQGTPDKNVLLNLRSVNGQPIADGTLNKGYIIGRQGIQVGLTAANTAGFRFAKLEPYAQYPGDWMMPRGCITVNPDQNRDANGPICTPANILVDTGIPQSYMTLPTAIQFDKVEQTDLSEPTKKVGVLAPDTSVAVRIPNAADPIATDAFIVGAGAPNEPAQVIPSSTDTRAPFINTGRHFLRQYQFLYDAKQGYVGMKDQPNPCGEQ</sequence>
<evidence type="ECO:0000313" key="2">
    <source>
        <dbReference type="EMBL" id="SMF79584.1"/>
    </source>
</evidence>
<dbReference type="OrthoDB" id="5631361at2"/>
<dbReference type="STRING" id="286727.SAMN02982917_4945"/>
<dbReference type="Proteomes" id="UP000192936">
    <property type="component" value="Unassembled WGS sequence"/>
</dbReference>
<dbReference type="AlphaFoldDB" id="A0A1X7H4C1"/>